<evidence type="ECO:0000313" key="10">
    <source>
        <dbReference type="Proteomes" id="UP000504632"/>
    </source>
</evidence>
<dbReference type="PANTHER" id="PTHR10558:SF2">
    <property type="entry name" value="SOMATOSTATIN"/>
    <property type="match status" value="1"/>
</dbReference>
<dbReference type="GO" id="GO:0005179">
    <property type="term" value="F:hormone activity"/>
    <property type="evidence" value="ECO:0007669"/>
    <property type="project" value="UniProtKB-KW"/>
</dbReference>
<evidence type="ECO:0000256" key="8">
    <source>
        <dbReference type="SAM" id="SignalP"/>
    </source>
</evidence>
<dbReference type="Pfam" id="PF03002">
    <property type="entry name" value="Somatostatin"/>
    <property type="match status" value="1"/>
</dbReference>
<dbReference type="GeneID" id="115816164"/>
<evidence type="ECO:0000256" key="7">
    <source>
        <dbReference type="ARBA" id="ARBA00023157"/>
    </source>
</evidence>
<evidence type="ECO:0000313" key="11">
    <source>
        <dbReference type="RefSeq" id="XP_030634993.1"/>
    </source>
</evidence>
<accession>A0A6J2VSS9</accession>
<gene>
    <name evidence="11" type="primary">sst5</name>
</gene>
<sequence length="106" mass="11844">MSCSQLQVFTVVVSISVLACTVNAAPQRDVLTQILNSDMDPKSSEELSRVLLVKLLSDLVSPRDNDILSEVEALGGRDMMVRQLPLSHRERKAGCRNFFWKTFTSC</sequence>
<dbReference type="AlphaFoldDB" id="A0A6J2VSS9"/>
<keyword evidence="4" id="KW-0964">Secreted</keyword>
<reference evidence="11" key="1">
    <citation type="submission" date="2025-08" db="UniProtKB">
        <authorList>
            <consortium name="RefSeq"/>
        </authorList>
    </citation>
    <scope>IDENTIFICATION</scope>
</reference>
<comment type="similarity">
    <text evidence="3">Belongs to the somatostatin family.</text>
</comment>
<dbReference type="InParanoid" id="A0A6J2VSS9"/>
<evidence type="ECO:0000259" key="9">
    <source>
        <dbReference type="Pfam" id="PF03002"/>
    </source>
</evidence>
<evidence type="ECO:0000256" key="2">
    <source>
        <dbReference type="ARBA" id="ARBA00004613"/>
    </source>
</evidence>
<dbReference type="Proteomes" id="UP000504632">
    <property type="component" value="Chromosome 7"/>
</dbReference>
<feature type="domain" description="Somatostatin/Cortistatin C-terminal" evidence="9">
    <location>
        <begin position="89"/>
        <end position="106"/>
    </location>
</feature>
<evidence type="ECO:0000256" key="1">
    <source>
        <dbReference type="ARBA" id="ARBA00003524"/>
    </source>
</evidence>
<keyword evidence="5" id="KW-0165">Cleavage on pair of basic residues</keyword>
<evidence type="ECO:0000256" key="6">
    <source>
        <dbReference type="ARBA" id="ARBA00022702"/>
    </source>
</evidence>
<comment type="function">
    <text evidence="1">Somatostatin inhibits the release of somatotropin.</text>
</comment>
<dbReference type="RefSeq" id="XP_030634993.1">
    <property type="nucleotide sequence ID" value="XM_030779133.1"/>
</dbReference>
<evidence type="ECO:0000256" key="4">
    <source>
        <dbReference type="ARBA" id="ARBA00022525"/>
    </source>
</evidence>
<feature type="chain" id="PRO_5026973053" evidence="8">
    <location>
        <begin position="25"/>
        <end position="106"/>
    </location>
</feature>
<organism evidence="10 11">
    <name type="scientific">Chanos chanos</name>
    <name type="common">Milkfish</name>
    <name type="synonym">Mugil chanos</name>
    <dbReference type="NCBI Taxonomy" id="29144"/>
    <lineage>
        <taxon>Eukaryota</taxon>
        <taxon>Metazoa</taxon>
        <taxon>Chordata</taxon>
        <taxon>Craniata</taxon>
        <taxon>Vertebrata</taxon>
        <taxon>Euteleostomi</taxon>
        <taxon>Actinopterygii</taxon>
        <taxon>Neopterygii</taxon>
        <taxon>Teleostei</taxon>
        <taxon>Ostariophysi</taxon>
        <taxon>Gonorynchiformes</taxon>
        <taxon>Chanidae</taxon>
        <taxon>Chanos</taxon>
    </lineage>
</organism>
<keyword evidence="10" id="KW-1185">Reference proteome</keyword>
<name>A0A6J2VSS9_CHACN</name>
<evidence type="ECO:0000256" key="3">
    <source>
        <dbReference type="ARBA" id="ARBA00008327"/>
    </source>
</evidence>
<dbReference type="InterPro" id="IPR004250">
    <property type="entry name" value="Somatostatin"/>
</dbReference>
<comment type="subcellular location">
    <subcellularLocation>
        <location evidence="2">Secreted</location>
    </subcellularLocation>
</comment>
<evidence type="ECO:0000256" key="5">
    <source>
        <dbReference type="ARBA" id="ARBA00022685"/>
    </source>
</evidence>
<dbReference type="PANTHER" id="PTHR10558">
    <property type="entry name" value="SOMATOSTATIN"/>
    <property type="match status" value="1"/>
</dbReference>
<dbReference type="InterPro" id="IPR018142">
    <property type="entry name" value="Somatostatin/Cortistatin_C"/>
</dbReference>
<dbReference type="OrthoDB" id="9948948at2759"/>
<dbReference type="CTD" id="793347"/>
<protein>
    <submittedName>
        <fullName evidence="11">Somatostatin-1A</fullName>
    </submittedName>
</protein>
<keyword evidence="6" id="KW-0372">Hormone</keyword>
<keyword evidence="7" id="KW-1015">Disulfide bond</keyword>
<proteinExistence type="inferred from homology"/>
<dbReference type="GO" id="GO:0005615">
    <property type="term" value="C:extracellular space"/>
    <property type="evidence" value="ECO:0007669"/>
    <property type="project" value="TreeGrafter"/>
</dbReference>
<feature type="signal peptide" evidence="8">
    <location>
        <begin position="1"/>
        <end position="24"/>
    </location>
</feature>
<keyword evidence="8" id="KW-0732">Signal</keyword>
<dbReference type="GO" id="GO:0030334">
    <property type="term" value="P:regulation of cell migration"/>
    <property type="evidence" value="ECO:0007669"/>
    <property type="project" value="TreeGrafter"/>
</dbReference>